<reference evidence="3 4" key="1">
    <citation type="journal article" date="2016" name="Genome Announc.">
        <title>Draft Whole-Genome Sequence of Trichoderma gamsii T6085, a Promising Biocontrol Agent of Fusarium Head Blight on Wheat.</title>
        <authorList>
            <person name="Baroncelli R."/>
            <person name="Zapparata A."/>
            <person name="Piaggeschi G."/>
            <person name="Sarrocco S."/>
            <person name="Vannacci G."/>
        </authorList>
    </citation>
    <scope>NUCLEOTIDE SEQUENCE [LARGE SCALE GENOMIC DNA]</scope>
    <source>
        <strain evidence="3 4">T6085</strain>
    </source>
</reference>
<gene>
    <name evidence="3" type="ORF">TGAM01_v206589</name>
</gene>
<dbReference type="RefSeq" id="XP_018664966.1">
    <property type="nucleotide sequence ID" value="XM_018801651.1"/>
</dbReference>
<comment type="caution">
    <text evidence="3">The sequence shown here is derived from an EMBL/GenBank/DDBJ whole genome shotgun (WGS) entry which is preliminary data.</text>
</comment>
<keyword evidence="2" id="KW-0472">Membrane</keyword>
<evidence type="ECO:0000256" key="2">
    <source>
        <dbReference type="SAM" id="Phobius"/>
    </source>
</evidence>
<accession>A0A2P4ZK29</accession>
<feature type="compositionally biased region" description="Basic and acidic residues" evidence="1">
    <location>
        <begin position="171"/>
        <end position="190"/>
    </location>
</feature>
<evidence type="ECO:0000256" key="1">
    <source>
        <dbReference type="SAM" id="MobiDB-lite"/>
    </source>
</evidence>
<organism evidence="3 4">
    <name type="scientific">Trichoderma gamsii</name>
    <dbReference type="NCBI Taxonomy" id="398673"/>
    <lineage>
        <taxon>Eukaryota</taxon>
        <taxon>Fungi</taxon>
        <taxon>Dikarya</taxon>
        <taxon>Ascomycota</taxon>
        <taxon>Pezizomycotina</taxon>
        <taxon>Sordariomycetes</taxon>
        <taxon>Hypocreomycetidae</taxon>
        <taxon>Hypocreales</taxon>
        <taxon>Hypocreaceae</taxon>
        <taxon>Trichoderma</taxon>
    </lineage>
</organism>
<feature type="transmembrane region" description="Helical" evidence="2">
    <location>
        <begin position="55"/>
        <end position="73"/>
    </location>
</feature>
<keyword evidence="2" id="KW-0812">Transmembrane</keyword>
<feature type="region of interest" description="Disordered" evidence="1">
    <location>
        <begin position="165"/>
        <end position="198"/>
    </location>
</feature>
<dbReference type="EMBL" id="JPDN02000022">
    <property type="protein sequence ID" value="PON24659.1"/>
    <property type="molecule type" value="Genomic_DNA"/>
</dbReference>
<dbReference type="Proteomes" id="UP000054821">
    <property type="component" value="Unassembled WGS sequence"/>
</dbReference>
<name>A0A2P4ZK29_9HYPO</name>
<sequence>MEAFALLALQFCDGENLISLYWSTWTMTQVGSLIAMMGIILAMAHSWRNRRHPPWALALGTPVLVIAGLLHLIHDCVKKRINQFMEGPTRRNSVLSGNVEDDFENSTSVLGEFIGFTVDGGPIVRFSGPVPLNLNPDGGGAELLGYYDGTRPVIAYQKGSIQFVPAPSKGKAREQNEPQQPDEEKCEDKIQVVLSETV</sequence>
<proteinExistence type="predicted"/>
<evidence type="ECO:0000313" key="3">
    <source>
        <dbReference type="EMBL" id="PON24659.1"/>
    </source>
</evidence>
<evidence type="ECO:0000313" key="4">
    <source>
        <dbReference type="Proteomes" id="UP000054821"/>
    </source>
</evidence>
<feature type="transmembrane region" description="Helical" evidence="2">
    <location>
        <begin position="24"/>
        <end position="43"/>
    </location>
</feature>
<keyword evidence="2" id="KW-1133">Transmembrane helix</keyword>
<protein>
    <submittedName>
        <fullName evidence="3">Uncharacterized protein</fullName>
    </submittedName>
</protein>
<dbReference type="GeneID" id="29981734"/>
<keyword evidence="4" id="KW-1185">Reference proteome</keyword>
<dbReference type="AlphaFoldDB" id="A0A2P4ZK29"/>